<organism evidence="1 2">
    <name type="scientific">Nocardiopsis alborubida</name>
    <dbReference type="NCBI Taxonomy" id="146802"/>
    <lineage>
        <taxon>Bacteria</taxon>
        <taxon>Bacillati</taxon>
        <taxon>Actinomycetota</taxon>
        <taxon>Actinomycetes</taxon>
        <taxon>Streptosporangiales</taxon>
        <taxon>Nocardiopsidaceae</taxon>
        <taxon>Nocardiopsis</taxon>
    </lineage>
</organism>
<dbReference type="InterPro" id="IPR011009">
    <property type="entry name" value="Kinase-like_dom_sf"/>
</dbReference>
<keyword evidence="1" id="KW-0808">Transferase</keyword>
<evidence type="ECO:0000313" key="2">
    <source>
        <dbReference type="Proteomes" id="UP000553209"/>
    </source>
</evidence>
<dbReference type="EMBL" id="JAAXPG010000055">
    <property type="protein sequence ID" value="NKZ02052.1"/>
    <property type="molecule type" value="Genomic_DNA"/>
</dbReference>
<dbReference type="RefSeq" id="WP_061080861.1">
    <property type="nucleotide sequence ID" value="NZ_JAAXPG010000055.1"/>
</dbReference>
<reference evidence="1 2" key="1">
    <citation type="submission" date="2020-04" db="EMBL/GenBank/DDBJ databases">
        <title>MicrobeNet Type strains.</title>
        <authorList>
            <person name="Nicholson A.C."/>
        </authorList>
    </citation>
    <scope>NUCLEOTIDE SEQUENCE [LARGE SCALE GENOMIC DNA]</scope>
    <source>
        <strain evidence="1 2">ATCC 23612</strain>
    </source>
</reference>
<proteinExistence type="predicted"/>
<gene>
    <name evidence="1" type="ORF">HGB44_30985</name>
</gene>
<name>A0A7X6MIN7_9ACTN</name>
<dbReference type="SUPFAM" id="SSF56112">
    <property type="entry name" value="Protein kinase-like (PK-like)"/>
    <property type="match status" value="1"/>
</dbReference>
<dbReference type="Pfam" id="PF04655">
    <property type="entry name" value="APH_6_hur"/>
    <property type="match status" value="1"/>
</dbReference>
<accession>A0A7X6MIN7</accession>
<dbReference type="AlphaFoldDB" id="A0A7X6MIN7"/>
<dbReference type="Proteomes" id="UP000553209">
    <property type="component" value="Unassembled WGS sequence"/>
</dbReference>
<dbReference type="GO" id="GO:0019748">
    <property type="term" value="P:secondary metabolic process"/>
    <property type="evidence" value="ECO:0007669"/>
    <property type="project" value="InterPro"/>
</dbReference>
<protein>
    <submittedName>
        <fullName evidence="1">Hydroxyurea phosphotransferase</fullName>
    </submittedName>
</protein>
<evidence type="ECO:0000313" key="1">
    <source>
        <dbReference type="EMBL" id="NKZ02052.1"/>
    </source>
</evidence>
<dbReference type="GO" id="GO:0016773">
    <property type="term" value="F:phosphotransferase activity, alcohol group as acceptor"/>
    <property type="evidence" value="ECO:0007669"/>
    <property type="project" value="InterPro"/>
</dbReference>
<dbReference type="InterPro" id="IPR006748">
    <property type="entry name" value="NH2Glyco/OHUrea_AB-resist_kin"/>
</dbReference>
<keyword evidence="2" id="KW-1185">Reference proteome</keyword>
<comment type="caution">
    <text evidence="1">The sequence shown here is derived from an EMBL/GenBank/DDBJ whole genome shotgun (WGS) entry which is preliminary data.</text>
</comment>
<sequence length="307" mass="34223">MHDDTPPIRVPEALAPLLDRFFGPEWTQALPALTQRQLRHWNLQPTGTPMHGMVALVIPVRRPDATTAMLKIQPVDAESEGEPHALRTWAGDGAVRLLQHDPDTGAMLLEPLDPTRTLDPVPIDEALTTIGTLLARLTSHRAPQGMRTLADTTRTMATRAHLLTPRLRTAHERDRISALTARAREMAPEAGDRLLHWDLHFQNVLAPLPGTDREPWLAIDPKPLAGDPGFDLFPTLHNRWDEALATGDPRKETRRRLDLVSEAAHIPRDRARAWTLVRVLQECVWAIEDGDHTLPRVPVTIAEALGA</sequence>